<evidence type="ECO:0000256" key="17">
    <source>
        <dbReference type="ARBA" id="ARBA00023184"/>
    </source>
</evidence>
<keyword evidence="6" id="KW-1080">Inhibition of host adaptive immune response by virus</keyword>
<reference evidence="24 25" key="1">
    <citation type="submission" date="2013-09" db="EMBL/GenBank/DDBJ databases">
        <authorList>
            <person name="Madupu R."/>
            <person name="Halpin R."/>
            <person name="Fedorova N."/>
            <person name="Tsitrin T."/>
            <person name="Stockwell T."/>
            <person name="Amedeo P."/>
            <person name="Appalla L."/>
            <person name="Bishop B."/>
            <person name="Edworthy P."/>
            <person name="Gupta N."/>
            <person name="Hoover J."/>
            <person name="Katzel D."/>
            <person name="Li K."/>
            <person name="Schobel S."/>
            <person name="Shrivastava S."/>
            <person name="Thovarai V."/>
            <person name="Wang S."/>
            <person name="Dehghan S."/>
            <person name="Singh S."/>
            <person name="Liu E.B."/>
            <person name="Seto J."/>
            <person name="Jones M.S."/>
            <person name="Kajon A."/>
            <person name="Gray G."/>
            <person name="Kowalski R."/>
            <person name="Romanowski E."/>
            <person name="Chodosh J."/>
            <person name="Wentworth D.E."/>
            <person name="Seto D."/>
        </authorList>
    </citation>
    <scope>NUCLEOTIDE SEQUENCE [LARGE SCALE GENOMIC DNA]</scope>
    <source>
        <strain evidence="24">Human/DEU/HEIM_00086/X/X[PXHXFX]</strain>
    </source>
</reference>
<evidence type="ECO:0000256" key="21">
    <source>
        <dbReference type="ARBA" id="ARBA00032225"/>
    </source>
</evidence>
<dbReference type="Pfam" id="PF04881">
    <property type="entry name" value="Adeno_GP19K"/>
    <property type="match status" value="1"/>
</dbReference>
<keyword evidence="4" id="KW-1108">Inhibition of host tapasin by virus</keyword>
<comment type="subcellular location">
    <subcellularLocation>
        <location evidence="1">Host endoplasmic reticulum membrane</location>
        <topology evidence="1">Single-pass type I membrane protein</topology>
    </subcellularLocation>
</comment>
<evidence type="ECO:0000313" key="24">
    <source>
        <dbReference type="EMBL" id="AGV32777.1"/>
    </source>
</evidence>
<evidence type="ECO:0000256" key="9">
    <source>
        <dbReference type="ARBA" id="ARBA00022729"/>
    </source>
</evidence>
<feature type="transmembrane region" description="Helical" evidence="23">
    <location>
        <begin position="131"/>
        <end position="158"/>
    </location>
</feature>
<dbReference type="InterPro" id="IPR006965">
    <property type="entry name" value="Adenovirus_Gp19K"/>
</dbReference>
<protein>
    <recommendedName>
        <fullName evidence="3">Early E3 18.5 kDa glycoprotein</fullName>
    </recommendedName>
    <alternativeName>
        <fullName evidence="20">E3-19K</fullName>
    </alternativeName>
    <alternativeName>
        <fullName evidence="22">E3gp 19 kDa</fullName>
    </alternativeName>
    <alternativeName>
        <fullName evidence="21">GP19K</fullName>
    </alternativeName>
</protein>
<evidence type="ECO:0000256" key="13">
    <source>
        <dbReference type="ARBA" id="ARBA00023035"/>
    </source>
</evidence>
<keyword evidence="11" id="KW-1043">Host membrane</keyword>
<evidence type="ECO:0000256" key="10">
    <source>
        <dbReference type="ARBA" id="ARBA00022734"/>
    </source>
</evidence>
<keyword evidence="8 23" id="KW-0812">Transmembrane</keyword>
<evidence type="ECO:0000256" key="19">
    <source>
        <dbReference type="ARBA" id="ARBA00025671"/>
    </source>
</evidence>
<keyword evidence="9" id="KW-0732">Signal</keyword>
<proteinExistence type="inferred from homology"/>
<keyword evidence="17" id="KW-1038">Host endoplasmic reticulum</keyword>
<keyword evidence="15" id="KW-1015">Disulfide bond</keyword>
<evidence type="ECO:0000256" key="15">
    <source>
        <dbReference type="ARBA" id="ARBA00023157"/>
    </source>
</evidence>
<dbReference type="GO" id="GO:0044167">
    <property type="term" value="C:host cell endoplasmic reticulum membrane"/>
    <property type="evidence" value="ECO:0007669"/>
    <property type="project" value="UniProtKB-SubCell"/>
</dbReference>
<name>T2CHG5_9ADEN</name>
<dbReference type="InterPro" id="IPR038710">
    <property type="entry name" value="Adenovirus_Gp19K_sf"/>
</dbReference>
<evidence type="ECO:0000256" key="5">
    <source>
        <dbReference type="ARBA" id="ARBA00022518"/>
    </source>
</evidence>
<evidence type="ECO:0000256" key="6">
    <source>
        <dbReference type="ARBA" id="ARBA00022560"/>
    </source>
</evidence>
<comment type="similarity">
    <text evidence="2">Belongs to the adenoviridae E19 family.</text>
</comment>
<keyword evidence="5" id="KW-0244">Early protein</keyword>
<keyword evidence="14 23" id="KW-0472">Membrane</keyword>
<evidence type="ECO:0000256" key="1">
    <source>
        <dbReference type="ARBA" id="ARBA00004482"/>
    </source>
</evidence>
<evidence type="ECO:0000256" key="4">
    <source>
        <dbReference type="ARBA" id="ARBA00022476"/>
    </source>
</evidence>
<dbReference type="Proteomes" id="UP000132305">
    <property type="component" value="Segment"/>
</dbReference>
<evidence type="ECO:0000256" key="2">
    <source>
        <dbReference type="ARBA" id="ARBA00008527"/>
    </source>
</evidence>
<keyword evidence="16" id="KW-0325">Glycoprotein</keyword>
<keyword evidence="7" id="KW-0945">Host-virus interaction</keyword>
<keyword evidence="13" id="KW-0465">Mannose-binding</keyword>
<evidence type="ECO:0000256" key="8">
    <source>
        <dbReference type="ARBA" id="ARBA00022692"/>
    </source>
</evidence>
<evidence type="ECO:0000256" key="3">
    <source>
        <dbReference type="ARBA" id="ARBA00018654"/>
    </source>
</evidence>
<organism evidence="24 25">
    <name type="scientific">Human mastadenovirus B</name>
    <dbReference type="NCBI Taxonomy" id="108098"/>
    <lineage>
        <taxon>Viruses</taxon>
        <taxon>Varidnaviria</taxon>
        <taxon>Bamfordvirae</taxon>
        <taxon>Preplasmiviricota</taxon>
        <taxon>Polisuviricotina</taxon>
        <taxon>Pharingeaviricetes</taxon>
        <taxon>Rowavirales</taxon>
        <taxon>Adenoviridae</taxon>
        <taxon>Mastadenovirus</taxon>
        <taxon>Mastadenovirus blackbeardi</taxon>
    </lineage>
</organism>
<evidence type="ECO:0000256" key="11">
    <source>
        <dbReference type="ARBA" id="ARBA00022870"/>
    </source>
</evidence>
<keyword evidence="12 23" id="KW-1133">Transmembrane helix</keyword>
<evidence type="ECO:0000313" key="25">
    <source>
        <dbReference type="Proteomes" id="UP000132305"/>
    </source>
</evidence>
<comment type="function">
    <text evidence="19">Binds and retains class I heavy chains in the endoplasmic reticulum during the early period of virus infection, thereby impairing their transport to the cell surface. Also delays the expression of class I alleles that it cannot affect by direct retention. Binds transporters associated with antigen processing (TAP) and acts as a tapasin inhibitor, preventing class I/TAP association. In consequence, infected cells are masked for immune recognition by cytotoxic T-lymphocytes.</text>
</comment>
<evidence type="ECO:0000256" key="16">
    <source>
        <dbReference type="ARBA" id="ARBA00023180"/>
    </source>
</evidence>
<dbReference type="GO" id="GO:0046776">
    <property type="term" value="P:symbiont-mediated suppression of host antigen processing and presentation of peptide antigen via MHC class I"/>
    <property type="evidence" value="ECO:0007669"/>
    <property type="project" value="UniProtKB-KW"/>
</dbReference>
<evidence type="ECO:0000256" key="7">
    <source>
        <dbReference type="ARBA" id="ARBA00022581"/>
    </source>
</evidence>
<sequence length="172" mass="19370">MGALLVALALLSLLDLGSTMLVQPVLFDPCLNFDPDNCTLTFAPEAGRCGVLIRCGRECSPIEIHHNNKIWNNTLFTTWQPGDPEWYTVSVRGPDGSIRTANNTFIFAEMCDLTMFMSKQYNLWPPSKENIVAFSIAYCLCTCLITAILCICIHLLICHRHRNSNEEKEKMP</sequence>
<keyword evidence="10" id="KW-0430">Lectin</keyword>
<gene>
    <name evidence="24" type="primary">E3</name>
    <name evidence="24" type="ORF">H648_40383gpE3</name>
</gene>
<evidence type="ECO:0000256" key="18">
    <source>
        <dbReference type="ARBA" id="ARBA00023280"/>
    </source>
</evidence>
<dbReference type="Gene3D" id="2.60.40.3530">
    <property type="match status" value="1"/>
</dbReference>
<accession>T2CHG5</accession>
<evidence type="ECO:0000256" key="22">
    <source>
        <dbReference type="ARBA" id="ARBA00032751"/>
    </source>
</evidence>
<evidence type="ECO:0000256" key="14">
    <source>
        <dbReference type="ARBA" id="ARBA00023136"/>
    </source>
</evidence>
<dbReference type="EMBL" id="KF633445">
    <property type="protein sequence ID" value="AGV32777.1"/>
    <property type="molecule type" value="Genomic_DNA"/>
</dbReference>
<evidence type="ECO:0000256" key="23">
    <source>
        <dbReference type="SAM" id="Phobius"/>
    </source>
</evidence>
<dbReference type="GO" id="GO:0005537">
    <property type="term" value="F:D-mannose binding"/>
    <property type="evidence" value="ECO:0007669"/>
    <property type="project" value="UniProtKB-KW"/>
</dbReference>
<evidence type="ECO:0000256" key="12">
    <source>
        <dbReference type="ARBA" id="ARBA00022989"/>
    </source>
</evidence>
<evidence type="ECO:0000256" key="20">
    <source>
        <dbReference type="ARBA" id="ARBA00030196"/>
    </source>
</evidence>
<keyword evidence="18" id="KW-0899">Viral immunoevasion</keyword>